<dbReference type="GO" id="GO:0016671">
    <property type="term" value="F:oxidoreductase activity, acting on a sulfur group of donors, disulfide as acceptor"/>
    <property type="evidence" value="ECO:0007669"/>
    <property type="project" value="InterPro"/>
</dbReference>
<evidence type="ECO:0000256" key="6">
    <source>
        <dbReference type="SAM" id="SignalP"/>
    </source>
</evidence>
<dbReference type="InterPro" id="IPR004911">
    <property type="entry name" value="Interferon-induced_GILT"/>
</dbReference>
<organism evidence="7 8">
    <name type="scientific">Piedraia hortae CBS 480.64</name>
    <dbReference type="NCBI Taxonomy" id="1314780"/>
    <lineage>
        <taxon>Eukaryota</taxon>
        <taxon>Fungi</taxon>
        <taxon>Dikarya</taxon>
        <taxon>Ascomycota</taxon>
        <taxon>Pezizomycotina</taxon>
        <taxon>Dothideomycetes</taxon>
        <taxon>Dothideomycetidae</taxon>
        <taxon>Capnodiales</taxon>
        <taxon>Piedraiaceae</taxon>
        <taxon>Piedraia</taxon>
    </lineage>
</organism>
<dbReference type="AlphaFoldDB" id="A0A6A7C2U5"/>
<dbReference type="Pfam" id="PF03227">
    <property type="entry name" value="GILT"/>
    <property type="match status" value="1"/>
</dbReference>
<evidence type="ECO:0008006" key="9">
    <source>
        <dbReference type="Google" id="ProtNLM"/>
    </source>
</evidence>
<keyword evidence="8" id="KW-1185">Reference proteome</keyword>
<proteinExistence type="inferred from homology"/>
<evidence type="ECO:0000256" key="1">
    <source>
        <dbReference type="ARBA" id="ARBA00004613"/>
    </source>
</evidence>
<sequence>MALILCFWILSFVIRGGLSVPSPVAWYANGKTPSRRYGSPAYGTSKIPMDIYIMSKCPDARDCMQMLILPTMQNVSDIIDLNLSYIGTENADGSVTCKHGPTECQGNIIELCAAQINPDPKTILGFTMCMYLQYPLIPNRELVESCALQHWIPIEKLDECTSRDNGEFGMSLLRKSVAKSAEDEVKISCTVKLEGKTVCVRDGGEWVDCPRHEPQELEDDIKKLAGKQ</sequence>
<evidence type="ECO:0000313" key="7">
    <source>
        <dbReference type="EMBL" id="KAF2861831.1"/>
    </source>
</evidence>
<dbReference type="Proteomes" id="UP000799421">
    <property type="component" value="Unassembled WGS sequence"/>
</dbReference>
<feature type="chain" id="PRO_5025362578" description="Gamma interferon inducible lysosomal thiol reductase" evidence="6">
    <location>
        <begin position="20"/>
        <end position="228"/>
    </location>
</feature>
<evidence type="ECO:0000256" key="4">
    <source>
        <dbReference type="ARBA" id="ARBA00022729"/>
    </source>
</evidence>
<evidence type="ECO:0000256" key="2">
    <source>
        <dbReference type="ARBA" id="ARBA00005679"/>
    </source>
</evidence>
<accession>A0A6A7C2U5</accession>
<dbReference type="GO" id="GO:0005576">
    <property type="term" value="C:extracellular region"/>
    <property type="evidence" value="ECO:0007669"/>
    <property type="project" value="UniProtKB-SubCell"/>
</dbReference>
<comment type="similarity">
    <text evidence="2">Belongs to the GILT family.</text>
</comment>
<evidence type="ECO:0000313" key="8">
    <source>
        <dbReference type="Proteomes" id="UP000799421"/>
    </source>
</evidence>
<gene>
    <name evidence="7" type="ORF">K470DRAFT_256672</name>
</gene>
<evidence type="ECO:0000256" key="5">
    <source>
        <dbReference type="ARBA" id="ARBA00023180"/>
    </source>
</evidence>
<protein>
    <recommendedName>
        <fullName evidence="9">Gamma interferon inducible lysosomal thiol reductase</fullName>
    </recommendedName>
</protein>
<keyword evidence="5" id="KW-0325">Glycoprotein</keyword>
<dbReference type="PANTHER" id="PTHR13234">
    <property type="entry name" value="GAMMA-INTERFERON INDUCIBLE LYSOSOMAL THIOL REDUCTASE GILT"/>
    <property type="match status" value="1"/>
</dbReference>
<keyword evidence="4 6" id="KW-0732">Signal</keyword>
<dbReference type="OrthoDB" id="958254at2759"/>
<feature type="signal peptide" evidence="6">
    <location>
        <begin position="1"/>
        <end position="19"/>
    </location>
</feature>
<dbReference type="EMBL" id="MU005970">
    <property type="protein sequence ID" value="KAF2861831.1"/>
    <property type="molecule type" value="Genomic_DNA"/>
</dbReference>
<keyword evidence="3" id="KW-0964">Secreted</keyword>
<dbReference type="PANTHER" id="PTHR13234:SF8">
    <property type="entry name" value="GAMMA-INTERFERON-INDUCIBLE LYSOSOMAL THIOL REDUCTASE"/>
    <property type="match status" value="1"/>
</dbReference>
<comment type="subcellular location">
    <subcellularLocation>
        <location evidence="1">Secreted</location>
    </subcellularLocation>
</comment>
<name>A0A6A7C2U5_9PEZI</name>
<reference evidence="7" key="1">
    <citation type="journal article" date="2020" name="Stud. Mycol.">
        <title>101 Dothideomycetes genomes: a test case for predicting lifestyles and emergence of pathogens.</title>
        <authorList>
            <person name="Haridas S."/>
            <person name="Albert R."/>
            <person name="Binder M."/>
            <person name="Bloem J."/>
            <person name="Labutti K."/>
            <person name="Salamov A."/>
            <person name="Andreopoulos B."/>
            <person name="Baker S."/>
            <person name="Barry K."/>
            <person name="Bills G."/>
            <person name="Bluhm B."/>
            <person name="Cannon C."/>
            <person name="Castanera R."/>
            <person name="Culley D."/>
            <person name="Daum C."/>
            <person name="Ezra D."/>
            <person name="Gonzalez J."/>
            <person name="Henrissat B."/>
            <person name="Kuo A."/>
            <person name="Liang C."/>
            <person name="Lipzen A."/>
            <person name="Lutzoni F."/>
            <person name="Magnuson J."/>
            <person name="Mondo S."/>
            <person name="Nolan M."/>
            <person name="Ohm R."/>
            <person name="Pangilinan J."/>
            <person name="Park H.-J."/>
            <person name="Ramirez L."/>
            <person name="Alfaro M."/>
            <person name="Sun H."/>
            <person name="Tritt A."/>
            <person name="Yoshinaga Y."/>
            <person name="Zwiers L.-H."/>
            <person name="Turgeon B."/>
            <person name="Goodwin S."/>
            <person name="Spatafora J."/>
            <person name="Crous P."/>
            <person name="Grigoriev I."/>
        </authorList>
    </citation>
    <scope>NUCLEOTIDE SEQUENCE</scope>
    <source>
        <strain evidence="7">CBS 480.64</strain>
    </source>
</reference>
<evidence type="ECO:0000256" key="3">
    <source>
        <dbReference type="ARBA" id="ARBA00022525"/>
    </source>
</evidence>